<evidence type="ECO:0000256" key="5">
    <source>
        <dbReference type="ARBA" id="ARBA00022935"/>
    </source>
</evidence>
<evidence type="ECO:0000256" key="6">
    <source>
        <dbReference type="ARBA" id="ARBA00023277"/>
    </source>
</evidence>
<dbReference type="GO" id="GO:0008741">
    <property type="term" value="F:ribulokinase activity"/>
    <property type="evidence" value="ECO:0007669"/>
    <property type="project" value="UniProtKB-EC"/>
</dbReference>
<comment type="similarity">
    <text evidence="7">Belongs to the FGGY kinase family.</text>
</comment>
<dbReference type="InterPro" id="IPR018483">
    <property type="entry name" value="Carb_kinase_FGGY_CS"/>
</dbReference>
<sequence length="534" mass="56461">MTAVALGLDFGTESVRALLADADGNERGTAEANYEHGQIVRSLPGPDRPLPPRFALQDPDDWLAAAAVAVRAALTEADLDPSEVVGVGVDFTSCTMLPTTNDGTPLCKLDRFADQPHAWPKLWKHHGAVAQTAHMNRIAAERDEAFLIRYGGIIGLEWLQPKMLEAIEDAPEIAAAAEVWLEGGDWFVWRLVGGEADTLPRSTCQAGYKALWSKEEGYPSDDYFAAVHPDLAEAVRTKLPGRKLAPGEVAGRLTEERAAALGLPAGIAVSAAVIDAHAAVPGVGAAAPGTLVMVLGTSSCHMLNATEEQFVPGLAGVVEGGILPGLFGYETGQAAVGDAFDWLKRLVGHDSFDSMSADAMRLPPGADGVRCLDWLNGCRTPLMDGSLRGAFTGLSLNAGPGHLYRALLEASACGLRWIVDLHRENGVPIERLIATGGLPHHNPELVRIYADVLGEPIDVHPARQAPALGAAILGMVAAGRFDTVAETIEAMAEPVPVEARIAPNAEAAALYQTVYQDYRRLAETFGPTSPAGIN</sequence>
<evidence type="ECO:0000256" key="2">
    <source>
        <dbReference type="ARBA" id="ARBA00022741"/>
    </source>
</evidence>
<dbReference type="PROSITE" id="PS00445">
    <property type="entry name" value="FGGY_KINASES_2"/>
    <property type="match status" value="1"/>
</dbReference>
<organism evidence="10 11">
    <name type="scientific">Alienimonas chondri</name>
    <dbReference type="NCBI Taxonomy" id="2681879"/>
    <lineage>
        <taxon>Bacteria</taxon>
        <taxon>Pseudomonadati</taxon>
        <taxon>Planctomycetota</taxon>
        <taxon>Planctomycetia</taxon>
        <taxon>Planctomycetales</taxon>
        <taxon>Planctomycetaceae</taxon>
        <taxon>Alienimonas</taxon>
    </lineage>
</organism>
<dbReference type="SUPFAM" id="SSF53067">
    <property type="entry name" value="Actin-like ATPase domain"/>
    <property type="match status" value="2"/>
</dbReference>
<evidence type="ECO:0000313" key="11">
    <source>
        <dbReference type="Proteomes" id="UP000609651"/>
    </source>
</evidence>
<dbReference type="CDD" id="cd07781">
    <property type="entry name" value="ASKHA_NBD_FGGY_L-RBK"/>
    <property type="match status" value="1"/>
</dbReference>
<evidence type="ECO:0000256" key="3">
    <source>
        <dbReference type="ARBA" id="ARBA00022777"/>
    </source>
</evidence>
<dbReference type="InterPro" id="IPR043129">
    <property type="entry name" value="ATPase_NBD"/>
</dbReference>
<evidence type="ECO:0000256" key="1">
    <source>
        <dbReference type="ARBA" id="ARBA00022679"/>
    </source>
</evidence>
<evidence type="ECO:0000256" key="7">
    <source>
        <dbReference type="RuleBase" id="RU003733"/>
    </source>
</evidence>
<dbReference type="Gene3D" id="3.30.420.40">
    <property type="match status" value="2"/>
</dbReference>
<feature type="domain" description="Carbohydrate kinase FGGY N-terminal" evidence="8">
    <location>
        <begin position="5"/>
        <end position="280"/>
    </location>
</feature>
<feature type="domain" description="Carbohydrate kinase FGGY C-terminal" evidence="9">
    <location>
        <begin position="292"/>
        <end position="478"/>
    </location>
</feature>
<evidence type="ECO:0000259" key="9">
    <source>
        <dbReference type="Pfam" id="PF02782"/>
    </source>
</evidence>
<keyword evidence="1 7" id="KW-0808">Transferase</keyword>
<keyword evidence="2" id="KW-0547">Nucleotide-binding</keyword>
<reference evidence="10 11" key="1">
    <citation type="journal article" date="2020" name="Syst. Appl. Microbiol.">
        <title>Alienimonas chondri sp. nov., a novel planctomycete isolated from the biofilm of the red alga Chondrus crispus.</title>
        <authorList>
            <person name="Vitorino I."/>
            <person name="Albuquerque L."/>
            <person name="Wiegand S."/>
            <person name="Kallscheuer N."/>
            <person name="da Costa M.S."/>
            <person name="Lobo-da-Cunha A."/>
            <person name="Jogler C."/>
            <person name="Lage O.M."/>
        </authorList>
    </citation>
    <scope>NUCLEOTIDE SEQUENCE [LARGE SCALE GENOMIC DNA]</scope>
    <source>
        <strain evidence="10 11">LzC2</strain>
    </source>
</reference>
<dbReference type="InterPro" id="IPR005929">
    <property type="entry name" value="Ribulokinase"/>
</dbReference>
<dbReference type="PANTHER" id="PTHR43435:SF4">
    <property type="entry name" value="FGGY CARBOHYDRATE KINASE DOMAIN-CONTAINING PROTEIN"/>
    <property type="match status" value="1"/>
</dbReference>
<evidence type="ECO:0000313" key="10">
    <source>
        <dbReference type="EMBL" id="NNJ24383.1"/>
    </source>
</evidence>
<dbReference type="InterPro" id="IPR000577">
    <property type="entry name" value="Carb_kinase_FGGY"/>
</dbReference>
<dbReference type="EC" id="2.7.1.16" evidence="10"/>
<gene>
    <name evidence="10" type="primary">araB</name>
    <name evidence="10" type="ORF">LzC2_04400</name>
</gene>
<dbReference type="NCBIfam" id="NF003154">
    <property type="entry name" value="PRK04123.1"/>
    <property type="match status" value="1"/>
</dbReference>
<dbReference type="EMBL" id="WTPX01000007">
    <property type="protein sequence ID" value="NNJ24383.1"/>
    <property type="molecule type" value="Genomic_DNA"/>
</dbReference>
<dbReference type="PANTHER" id="PTHR43435">
    <property type="entry name" value="RIBULOKINASE"/>
    <property type="match status" value="1"/>
</dbReference>
<protein>
    <submittedName>
        <fullName evidence="10">Ribulokinase</fullName>
        <ecNumber evidence="10">2.7.1.16</ecNumber>
    </submittedName>
</protein>
<dbReference type="RefSeq" id="WP_171183264.1">
    <property type="nucleotide sequence ID" value="NZ_WTPX01000007.1"/>
</dbReference>
<evidence type="ECO:0000256" key="4">
    <source>
        <dbReference type="ARBA" id="ARBA00022840"/>
    </source>
</evidence>
<dbReference type="Proteomes" id="UP000609651">
    <property type="component" value="Unassembled WGS sequence"/>
</dbReference>
<keyword evidence="11" id="KW-1185">Reference proteome</keyword>
<name>A0ABX1VAI0_9PLAN</name>
<dbReference type="InterPro" id="IPR018484">
    <property type="entry name" value="FGGY_N"/>
</dbReference>
<keyword evidence="3 7" id="KW-0418">Kinase</keyword>
<keyword evidence="6" id="KW-0119">Carbohydrate metabolism</keyword>
<comment type="caution">
    <text evidence="10">The sequence shown here is derived from an EMBL/GenBank/DDBJ whole genome shotgun (WGS) entry which is preliminary data.</text>
</comment>
<dbReference type="InterPro" id="IPR018485">
    <property type="entry name" value="FGGY_C"/>
</dbReference>
<keyword evidence="4" id="KW-0067">ATP-binding</keyword>
<dbReference type="PIRSF" id="PIRSF000538">
    <property type="entry name" value="GlpK"/>
    <property type="match status" value="1"/>
</dbReference>
<accession>A0ABX1VAI0</accession>
<keyword evidence="5" id="KW-0054">Arabinose catabolism</keyword>
<dbReference type="Pfam" id="PF00370">
    <property type="entry name" value="FGGY_N"/>
    <property type="match status" value="1"/>
</dbReference>
<proteinExistence type="inferred from homology"/>
<evidence type="ECO:0000259" key="8">
    <source>
        <dbReference type="Pfam" id="PF00370"/>
    </source>
</evidence>
<dbReference type="Pfam" id="PF02782">
    <property type="entry name" value="FGGY_C"/>
    <property type="match status" value="1"/>
</dbReference>